<gene>
    <name evidence="2" type="primary">ORF160187</name>
</gene>
<feature type="non-terminal residue" evidence="2">
    <location>
        <position position="1"/>
    </location>
</feature>
<dbReference type="Pfam" id="PF13151">
    <property type="entry name" value="DUF3990"/>
    <property type="match status" value="1"/>
</dbReference>
<dbReference type="Gene3D" id="3.90.175.10">
    <property type="entry name" value="Diphtheria Toxin, domain 1"/>
    <property type="match status" value="1"/>
</dbReference>
<sequence>QKQATENKPKRFSRNLFDSSKKPATENDVNNDIQRLQQENEELSTNLAEMMRENMVLDTENRNKRSVAQQMKTQIDSLQYDIQFLKSRNQEQATELRRLKEMKMSTRFSQMKMSTKETQTDEEELLFSDDLPLTNQTMISNTYVSYIPVRTNMWVSTLVKRLPGVEPSYHFNSAYIDMLHRQFGKQFYRHFVDTKVQEAESLGYEVFYHGTDIHSATSILQNGIDVTKSFRNVDFSNGRGFYVTDNFNKAVEWSRRVARRKHTTSVVIAFKIAANLLSGTTHLSLNANTDTDRKWLECIVSHFRHGKTSPDVSNVLRDVKFIEGPVSQIINLGSQQIP</sequence>
<evidence type="ECO:0000313" key="2">
    <source>
        <dbReference type="EMBL" id="CEK87576.1"/>
    </source>
</evidence>
<feature type="non-terminal residue" evidence="2">
    <location>
        <position position="338"/>
    </location>
</feature>
<evidence type="ECO:0000256" key="1">
    <source>
        <dbReference type="SAM" id="MobiDB-lite"/>
    </source>
</evidence>
<dbReference type="InterPro" id="IPR025051">
    <property type="entry name" value="DUF3990"/>
</dbReference>
<dbReference type="AlphaFoldDB" id="A0A0B7B5L7"/>
<proteinExistence type="predicted"/>
<evidence type="ECO:0008006" key="3">
    <source>
        <dbReference type="Google" id="ProtNLM"/>
    </source>
</evidence>
<name>A0A0B7B5L7_9EUPU</name>
<dbReference type="EMBL" id="HACG01040711">
    <property type="protein sequence ID" value="CEK87576.1"/>
    <property type="molecule type" value="Transcribed_RNA"/>
</dbReference>
<accession>A0A0B7B5L7</accession>
<organism evidence="2">
    <name type="scientific">Arion vulgaris</name>
    <dbReference type="NCBI Taxonomy" id="1028688"/>
    <lineage>
        <taxon>Eukaryota</taxon>
        <taxon>Metazoa</taxon>
        <taxon>Spiralia</taxon>
        <taxon>Lophotrochozoa</taxon>
        <taxon>Mollusca</taxon>
        <taxon>Gastropoda</taxon>
        <taxon>Heterobranchia</taxon>
        <taxon>Euthyneura</taxon>
        <taxon>Panpulmonata</taxon>
        <taxon>Eupulmonata</taxon>
        <taxon>Stylommatophora</taxon>
        <taxon>Helicina</taxon>
        <taxon>Arionoidea</taxon>
        <taxon>Arionidae</taxon>
        <taxon>Arion</taxon>
    </lineage>
</organism>
<protein>
    <recommendedName>
        <fullName evidence="3">PARP catalytic domain-containing protein</fullName>
    </recommendedName>
</protein>
<feature type="region of interest" description="Disordered" evidence="1">
    <location>
        <begin position="1"/>
        <end position="28"/>
    </location>
</feature>
<reference evidence="2" key="1">
    <citation type="submission" date="2014-12" db="EMBL/GenBank/DDBJ databases">
        <title>Insight into the proteome of Arion vulgaris.</title>
        <authorList>
            <person name="Aradska J."/>
            <person name="Bulat T."/>
            <person name="Smidak R."/>
            <person name="Sarate P."/>
            <person name="Gangsoo J."/>
            <person name="Sialana F."/>
            <person name="Bilban M."/>
            <person name="Lubec G."/>
        </authorList>
    </citation>
    <scope>NUCLEOTIDE SEQUENCE</scope>
    <source>
        <tissue evidence="2">Skin</tissue>
    </source>
</reference>
<dbReference type="SUPFAM" id="SSF56399">
    <property type="entry name" value="ADP-ribosylation"/>
    <property type="match status" value="1"/>
</dbReference>